<dbReference type="EMBL" id="CAJVQA010003172">
    <property type="protein sequence ID" value="CAG8568332.1"/>
    <property type="molecule type" value="Genomic_DNA"/>
</dbReference>
<keyword evidence="2" id="KW-1185">Reference proteome</keyword>
<proteinExistence type="predicted"/>
<feature type="non-terminal residue" evidence="1">
    <location>
        <position position="100"/>
    </location>
</feature>
<sequence length="100" mass="11409">MSYQNKKKTLNIKISLQIKNQIIDNVNNKGLPIQEVAANFQLAASTVQSIIEVFDRENQIVFKSQGGDKRSILNKQHKEFLEAVIKEEPWISISDLAQKL</sequence>
<dbReference type="SUPFAM" id="SSF46689">
    <property type="entry name" value="Homeodomain-like"/>
    <property type="match status" value="1"/>
</dbReference>
<gene>
    <name evidence="1" type="ORF">CPELLU_LOCUS5532</name>
</gene>
<dbReference type="OrthoDB" id="2423579at2759"/>
<evidence type="ECO:0000313" key="1">
    <source>
        <dbReference type="EMBL" id="CAG8568332.1"/>
    </source>
</evidence>
<organism evidence="1 2">
    <name type="scientific">Cetraspora pellucida</name>
    <dbReference type="NCBI Taxonomy" id="1433469"/>
    <lineage>
        <taxon>Eukaryota</taxon>
        <taxon>Fungi</taxon>
        <taxon>Fungi incertae sedis</taxon>
        <taxon>Mucoromycota</taxon>
        <taxon>Glomeromycotina</taxon>
        <taxon>Glomeromycetes</taxon>
        <taxon>Diversisporales</taxon>
        <taxon>Gigasporaceae</taxon>
        <taxon>Cetraspora</taxon>
    </lineage>
</organism>
<evidence type="ECO:0000313" key="2">
    <source>
        <dbReference type="Proteomes" id="UP000789759"/>
    </source>
</evidence>
<protein>
    <submittedName>
        <fullName evidence="1">3118_t:CDS:1</fullName>
    </submittedName>
</protein>
<comment type="caution">
    <text evidence="1">The sequence shown here is derived from an EMBL/GenBank/DDBJ whole genome shotgun (WGS) entry which is preliminary data.</text>
</comment>
<accession>A0A9N9BJB4</accession>
<reference evidence="1" key="1">
    <citation type="submission" date="2021-06" db="EMBL/GenBank/DDBJ databases">
        <authorList>
            <person name="Kallberg Y."/>
            <person name="Tangrot J."/>
            <person name="Rosling A."/>
        </authorList>
    </citation>
    <scope>NUCLEOTIDE SEQUENCE</scope>
    <source>
        <strain evidence="1">FL966</strain>
    </source>
</reference>
<dbReference type="InterPro" id="IPR009057">
    <property type="entry name" value="Homeodomain-like_sf"/>
</dbReference>
<name>A0A9N9BJB4_9GLOM</name>
<dbReference type="AlphaFoldDB" id="A0A9N9BJB4"/>
<dbReference type="Proteomes" id="UP000789759">
    <property type="component" value="Unassembled WGS sequence"/>
</dbReference>